<keyword evidence="9" id="KW-0804">Transcription</keyword>
<dbReference type="Pfam" id="PF02023">
    <property type="entry name" value="SCAN"/>
    <property type="match status" value="1"/>
</dbReference>
<comment type="function">
    <text evidence="1">May be involved in transcriptional regulation.</text>
</comment>
<reference evidence="16" key="1">
    <citation type="submission" date="2025-08" db="UniProtKB">
        <authorList>
            <consortium name="Ensembl"/>
        </authorList>
    </citation>
    <scope>IDENTIFICATION</scope>
</reference>
<dbReference type="PROSITE" id="PS00028">
    <property type="entry name" value="ZINC_FINGER_C2H2_1"/>
    <property type="match status" value="5"/>
</dbReference>
<feature type="compositionally biased region" description="Polar residues" evidence="13">
    <location>
        <begin position="329"/>
        <end position="349"/>
    </location>
</feature>
<feature type="domain" description="C2H2-type" evidence="14">
    <location>
        <begin position="445"/>
        <end position="472"/>
    </location>
</feature>
<dbReference type="FunFam" id="3.30.160.60:FF:000848">
    <property type="entry name" value="Zinc finger protein 35"/>
    <property type="match status" value="1"/>
</dbReference>
<dbReference type="PANTHER" id="PTHR23226">
    <property type="entry name" value="ZINC FINGER AND SCAN DOMAIN-CONTAINING"/>
    <property type="match status" value="1"/>
</dbReference>
<dbReference type="FunFam" id="3.30.160.60:FF:000363">
    <property type="entry name" value="Zinc finger protein 239"/>
    <property type="match status" value="1"/>
</dbReference>
<feature type="region of interest" description="Disordered" evidence="13">
    <location>
        <begin position="1"/>
        <end position="24"/>
    </location>
</feature>
<keyword evidence="10 12" id="KW-0539">Nucleus</keyword>
<dbReference type="Pfam" id="PF00096">
    <property type="entry name" value="zf-C2H2"/>
    <property type="match status" value="5"/>
</dbReference>
<dbReference type="InterPro" id="IPR036236">
    <property type="entry name" value="Znf_C2H2_sf"/>
</dbReference>
<dbReference type="Ensembl" id="ENSSSCT00015027898.1">
    <property type="protein sequence ID" value="ENSSSCP00015010923.1"/>
    <property type="gene ID" value="ENSSSCG00015021114.1"/>
</dbReference>
<dbReference type="SMART" id="SM00431">
    <property type="entry name" value="SCAN"/>
    <property type="match status" value="1"/>
</dbReference>
<evidence type="ECO:0000256" key="7">
    <source>
        <dbReference type="ARBA" id="ARBA00023015"/>
    </source>
</evidence>
<evidence type="ECO:0000256" key="3">
    <source>
        <dbReference type="ARBA" id="ARBA00022723"/>
    </source>
</evidence>
<feature type="domain" description="C2H2-type" evidence="14">
    <location>
        <begin position="361"/>
        <end position="388"/>
    </location>
</feature>
<proteinExistence type="predicted"/>
<dbReference type="GO" id="GO:0003677">
    <property type="term" value="F:DNA binding"/>
    <property type="evidence" value="ECO:0007669"/>
    <property type="project" value="UniProtKB-KW"/>
</dbReference>
<evidence type="ECO:0008006" key="18">
    <source>
        <dbReference type="Google" id="ProtNLM"/>
    </source>
</evidence>
<evidence type="ECO:0000259" key="14">
    <source>
        <dbReference type="PROSITE" id="PS50157"/>
    </source>
</evidence>
<dbReference type="SUPFAM" id="SSF47353">
    <property type="entry name" value="Retrovirus capsid dimerization domain-like"/>
    <property type="match status" value="1"/>
</dbReference>
<evidence type="ECO:0000256" key="5">
    <source>
        <dbReference type="ARBA" id="ARBA00022771"/>
    </source>
</evidence>
<protein>
    <recommendedName>
        <fullName evidence="18">Zinc finger and SCAN domain-containing protein 5B</fullName>
    </recommendedName>
</protein>
<dbReference type="Gene3D" id="1.10.4020.10">
    <property type="entry name" value="DNA breaking-rejoining enzymes"/>
    <property type="match status" value="1"/>
</dbReference>
<evidence type="ECO:0000313" key="16">
    <source>
        <dbReference type="Ensembl" id="ENSSSCP00015010923.1"/>
    </source>
</evidence>
<keyword evidence="6" id="KW-0862">Zinc</keyword>
<dbReference type="FunFam" id="3.30.160.60:FF:002343">
    <property type="entry name" value="Zinc finger protein 33A"/>
    <property type="match status" value="1"/>
</dbReference>
<dbReference type="SUPFAM" id="SSF57667">
    <property type="entry name" value="beta-beta-alpha zinc fingers"/>
    <property type="match status" value="3"/>
</dbReference>
<dbReference type="SMART" id="SM00355">
    <property type="entry name" value="ZnF_C2H2"/>
    <property type="match status" value="5"/>
</dbReference>
<evidence type="ECO:0000313" key="17">
    <source>
        <dbReference type="Proteomes" id="UP000694726"/>
    </source>
</evidence>
<dbReference type="PROSITE" id="PS50157">
    <property type="entry name" value="ZINC_FINGER_C2H2_2"/>
    <property type="match status" value="5"/>
</dbReference>
<evidence type="ECO:0000256" key="6">
    <source>
        <dbReference type="ARBA" id="ARBA00022833"/>
    </source>
</evidence>
<dbReference type="GO" id="GO:0005634">
    <property type="term" value="C:nucleus"/>
    <property type="evidence" value="ECO:0007669"/>
    <property type="project" value="UniProtKB-SubCell"/>
</dbReference>
<evidence type="ECO:0000256" key="9">
    <source>
        <dbReference type="ARBA" id="ARBA00023163"/>
    </source>
</evidence>
<dbReference type="Gene3D" id="3.30.160.60">
    <property type="entry name" value="Classic Zinc Finger"/>
    <property type="match status" value="5"/>
</dbReference>
<dbReference type="PROSITE" id="PS50804">
    <property type="entry name" value="SCAN_BOX"/>
    <property type="match status" value="1"/>
</dbReference>
<dbReference type="InterPro" id="IPR003309">
    <property type="entry name" value="SCAN_dom"/>
</dbReference>
<keyword evidence="7" id="KW-0805">Transcription regulation</keyword>
<dbReference type="InterPro" id="IPR038269">
    <property type="entry name" value="SCAN_sf"/>
</dbReference>
<comment type="subcellular location">
    <subcellularLocation>
        <location evidence="2 12">Nucleus</location>
    </subcellularLocation>
</comment>
<feature type="compositionally biased region" description="Basic residues" evidence="13">
    <location>
        <begin position="299"/>
        <end position="308"/>
    </location>
</feature>
<feature type="region of interest" description="Disordered" evidence="13">
    <location>
        <begin position="210"/>
        <end position="239"/>
    </location>
</feature>
<dbReference type="PANTHER" id="PTHR23226:SF306">
    <property type="entry name" value="ZINC FINGER AND SCAN DOMAIN-CONTAINING PROTEIN 5B"/>
    <property type="match status" value="1"/>
</dbReference>
<feature type="domain" description="C2H2-type" evidence="14">
    <location>
        <begin position="389"/>
        <end position="416"/>
    </location>
</feature>
<keyword evidence="5 11" id="KW-0863">Zinc-finger</keyword>
<keyword evidence="4" id="KW-0677">Repeat</keyword>
<evidence type="ECO:0000259" key="15">
    <source>
        <dbReference type="PROSITE" id="PS50804"/>
    </source>
</evidence>
<feature type="domain" description="C2H2-type" evidence="14">
    <location>
        <begin position="417"/>
        <end position="444"/>
    </location>
</feature>
<evidence type="ECO:0000256" key="4">
    <source>
        <dbReference type="ARBA" id="ARBA00022737"/>
    </source>
</evidence>
<keyword evidence="8" id="KW-0238">DNA-binding</keyword>
<organism evidence="16 17">
    <name type="scientific">Sus scrofa</name>
    <name type="common">Pig</name>
    <dbReference type="NCBI Taxonomy" id="9823"/>
    <lineage>
        <taxon>Eukaryota</taxon>
        <taxon>Metazoa</taxon>
        <taxon>Chordata</taxon>
        <taxon>Craniata</taxon>
        <taxon>Vertebrata</taxon>
        <taxon>Euteleostomi</taxon>
        <taxon>Mammalia</taxon>
        <taxon>Eutheria</taxon>
        <taxon>Laurasiatheria</taxon>
        <taxon>Artiodactyla</taxon>
        <taxon>Suina</taxon>
        <taxon>Suidae</taxon>
        <taxon>Sus</taxon>
    </lineage>
</organism>
<dbReference type="InterPro" id="IPR013087">
    <property type="entry name" value="Znf_C2H2_type"/>
</dbReference>
<evidence type="ECO:0000256" key="8">
    <source>
        <dbReference type="ARBA" id="ARBA00023125"/>
    </source>
</evidence>
<evidence type="ECO:0000256" key="13">
    <source>
        <dbReference type="SAM" id="MobiDB-lite"/>
    </source>
</evidence>
<dbReference type="FunFam" id="3.30.160.60:FF:000060">
    <property type="entry name" value="zinc finger protein 436"/>
    <property type="match status" value="1"/>
</dbReference>
<dbReference type="FunFam" id="3.30.160.60:FF:000290">
    <property type="entry name" value="Zinc finger protein 697 isoform X1"/>
    <property type="match status" value="1"/>
</dbReference>
<evidence type="ECO:0000256" key="2">
    <source>
        <dbReference type="ARBA" id="ARBA00004123"/>
    </source>
</evidence>
<feature type="domain" description="SCAN box" evidence="15">
    <location>
        <begin position="45"/>
        <end position="116"/>
    </location>
</feature>
<feature type="region of interest" description="Disordered" evidence="13">
    <location>
        <begin position="254"/>
        <end position="358"/>
    </location>
</feature>
<accession>A0A8D0N0P4</accession>
<evidence type="ECO:0000256" key="1">
    <source>
        <dbReference type="ARBA" id="ARBA00003767"/>
    </source>
</evidence>
<dbReference type="CDD" id="cd07936">
    <property type="entry name" value="SCAN"/>
    <property type="match status" value="1"/>
</dbReference>
<evidence type="ECO:0000256" key="12">
    <source>
        <dbReference type="PROSITE-ProRule" id="PRU00187"/>
    </source>
</evidence>
<evidence type="ECO:0000256" key="10">
    <source>
        <dbReference type="ARBA" id="ARBA00023242"/>
    </source>
</evidence>
<sequence>MAEKQTVFLGLGEPKDGPGSRSPVSVHPPHVTFMEKPDGNPETWHIQFRTFISSKESDPVQDLRRLRELCHLWLRPDLHTKEQIMDRLVLEQFMICMPLECQVLVKESGVESCQELEDMLINQQKPKKWVSRSLVTFLGKRRAGTRCYKVGESEILEVEVSDMDDERNVPEKPQSTVRKIHAGHGHQEGQELQNLPRVKDLSRGQIVHSADSQLGGWMGSSQPTSVFDPRETGVTENVPWPMGCAGSLLSAAAGWTEGGKNPEEGASVTHGDADLPCTSSVPETEEPTAGGNRGESVRRLTRSKRRRASSLTSQEGLQEGAPSLDTGRCSGQPQTSSACSAGRVKTTSHAKGKEAPGGTDYQCRECNKRFHYRSQFTLHKRTHTGERPFQCSLCAKAFMQPSDLRVHQRIHTGEKPYRCDTCSRDFTHDSTLRAHKRTHTKERPFPCEQCDMAFSHRGNLNVHRCTHSGLKPYVCPECHGAFRQLGTFKRHQKTHFKTTSQ</sequence>
<dbReference type="GO" id="GO:0008270">
    <property type="term" value="F:zinc ion binding"/>
    <property type="evidence" value="ECO:0007669"/>
    <property type="project" value="UniProtKB-KW"/>
</dbReference>
<keyword evidence="3" id="KW-0479">Metal-binding</keyword>
<feature type="domain" description="C2H2-type" evidence="14">
    <location>
        <begin position="473"/>
        <end position="500"/>
    </location>
</feature>
<evidence type="ECO:0000256" key="11">
    <source>
        <dbReference type="PROSITE-ProRule" id="PRU00042"/>
    </source>
</evidence>
<name>A0A8D0N0P4_PIG</name>
<dbReference type="Proteomes" id="UP000694726">
    <property type="component" value="Unplaced"/>
</dbReference>
<dbReference type="FunFam" id="1.10.4020.10:FF:000004">
    <property type="entry name" value="Zinc finger and SCAN domain containing 4"/>
    <property type="match status" value="1"/>
</dbReference>
<dbReference type="AlphaFoldDB" id="A0A8D0N0P4"/>